<evidence type="ECO:0000313" key="2">
    <source>
        <dbReference type="EMBL" id="EFM05306.1"/>
    </source>
</evidence>
<protein>
    <recommendedName>
        <fullName evidence="4">PilS cassette</fullName>
    </recommendedName>
</protein>
<dbReference type="Proteomes" id="UP000005526">
    <property type="component" value="Unassembled WGS sequence"/>
</dbReference>
<organism evidence="2 3">
    <name type="scientific">Neisseria meningitidis serogroup B (strain ATCC 13091 / M2091)</name>
    <dbReference type="NCBI Taxonomy" id="862513"/>
    <lineage>
        <taxon>Bacteria</taxon>
        <taxon>Pseudomonadati</taxon>
        <taxon>Pseudomonadota</taxon>
        <taxon>Betaproteobacteria</taxon>
        <taxon>Neisseriales</taxon>
        <taxon>Neisseriaceae</taxon>
        <taxon>Neisseria</taxon>
    </lineage>
</organism>
<evidence type="ECO:0008006" key="4">
    <source>
        <dbReference type="Google" id="ProtNLM"/>
    </source>
</evidence>
<reference evidence="2 3" key="1">
    <citation type="submission" date="2010-07" db="EMBL/GenBank/DDBJ databases">
        <authorList>
            <person name="Muzny D."/>
            <person name="Qin X."/>
            <person name="Deng J."/>
            <person name="Jiang H."/>
            <person name="Liu Y."/>
            <person name="Qu J."/>
            <person name="Song X.-Z."/>
            <person name="Zhang L."/>
            <person name="Thornton R."/>
            <person name="Coyle M."/>
            <person name="Francisco L."/>
            <person name="Jackson L."/>
            <person name="Javaid M."/>
            <person name="Korchina V."/>
            <person name="Kovar C."/>
            <person name="Mata R."/>
            <person name="Mathew T."/>
            <person name="Ngo R."/>
            <person name="Nguyen L."/>
            <person name="Nguyen N."/>
            <person name="Okwuonu G."/>
            <person name="Ongeri F."/>
            <person name="Pham C."/>
            <person name="Simmons D."/>
            <person name="Wilczek-Boney K."/>
            <person name="Hale W."/>
            <person name="Jakkamsetti A."/>
            <person name="Pham P."/>
            <person name="Ruth R."/>
            <person name="San Lucas F."/>
            <person name="Warren J."/>
            <person name="Zhang J."/>
            <person name="Zhao Z."/>
            <person name="Zhou C."/>
            <person name="Zhu D."/>
            <person name="Lee S."/>
            <person name="Bess C."/>
            <person name="Blankenburg K."/>
            <person name="Forbes L."/>
            <person name="Fu Q."/>
            <person name="Gubbala S."/>
            <person name="Hirani K."/>
            <person name="Jayaseelan J.C."/>
            <person name="Lara F."/>
            <person name="Munidasa M."/>
            <person name="Palculict T."/>
            <person name="Patil S."/>
            <person name="Pu L.-L."/>
            <person name="Saada N."/>
            <person name="Tang L."/>
            <person name="Weissenberger G."/>
            <person name="Zhu Y."/>
            <person name="Hemphill L."/>
            <person name="Shang Y."/>
            <person name="Youmans B."/>
            <person name="Ayvaz T."/>
            <person name="Ross M."/>
            <person name="Santibanez J."/>
            <person name="Aqrawi P."/>
            <person name="Gross S."/>
            <person name="Joshi V."/>
            <person name="Fowler G."/>
            <person name="Nazareth L."/>
            <person name="Reid J."/>
            <person name="Worley K."/>
            <person name="Petrosino J."/>
            <person name="Highlander S."/>
            <person name="Gibbs R."/>
        </authorList>
    </citation>
    <scope>NUCLEOTIDE SEQUENCE [LARGE SCALE GENOMIC DNA]</scope>
    <source>
        <strain evidence="2 3">ATCC 13091</strain>
    </source>
</reference>
<evidence type="ECO:0000256" key="1">
    <source>
        <dbReference type="SAM" id="MobiDB-lite"/>
    </source>
</evidence>
<comment type="caution">
    <text evidence="2">The sequence shown here is derived from an EMBL/GenBank/DDBJ whole genome shotgun (WGS) entry which is preliminary data.</text>
</comment>
<accession>E0N6T8</accession>
<feature type="region of interest" description="Disordered" evidence="1">
    <location>
        <begin position="21"/>
        <end position="53"/>
    </location>
</feature>
<name>E0N6T8_NEIM3</name>
<dbReference type="HOGENOM" id="CLU_2718185_0_0_4"/>
<gene>
    <name evidence="2" type="ORF">HMPREF0602_0218</name>
</gene>
<dbReference type="AlphaFoldDB" id="E0N6T8"/>
<feature type="compositionally biased region" description="Polar residues" evidence="1">
    <location>
        <begin position="29"/>
        <end position="40"/>
    </location>
</feature>
<proteinExistence type="predicted"/>
<feature type="compositionally biased region" description="Basic and acidic residues" evidence="1">
    <location>
        <begin position="42"/>
        <end position="53"/>
    </location>
</feature>
<evidence type="ECO:0000313" key="3">
    <source>
        <dbReference type="Proteomes" id="UP000005526"/>
    </source>
</evidence>
<dbReference type="EMBL" id="AEEF01000010">
    <property type="protein sequence ID" value="EFM05306.1"/>
    <property type="molecule type" value="Genomic_DNA"/>
</dbReference>
<sequence>MPSEPSDGIFDSPAVYRRGAGVEIPKPSFPTTPQSRNSSFPRRRESRPVRTETYRIKTVAQTPRSRFPLPWE</sequence>